<dbReference type="PANTHER" id="PTHR35004">
    <property type="entry name" value="TRANSPOSASE RV3428C-RELATED"/>
    <property type="match status" value="1"/>
</dbReference>
<reference evidence="2 3" key="1">
    <citation type="submission" date="2015-07" db="EMBL/GenBank/DDBJ databases">
        <title>Draft genome sequence of the Amantichitinum ursilacus IGB-41, a new chitin-degrading bacterium.</title>
        <authorList>
            <person name="Kirstahler P."/>
            <person name="Guenther M."/>
            <person name="Grumaz C."/>
            <person name="Rupp S."/>
            <person name="Zibek S."/>
            <person name="Sohn K."/>
        </authorList>
    </citation>
    <scope>NUCLEOTIDE SEQUENCE [LARGE SCALE GENOMIC DNA]</scope>
    <source>
        <strain evidence="2 3">IGB-41</strain>
    </source>
</reference>
<organism evidence="2 3">
    <name type="scientific">Amantichitinum ursilacus</name>
    <dbReference type="NCBI Taxonomy" id="857265"/>
    <lineage>
        <taxon>Bacteria</taxon>
        <taxon>Pseudomonadati</taxon>
        <taxon>Pseudomonadota</taxon>
        <taxon>Betaproteobacteria</taxon>
        <taxon>Neisseriales</taxon>
        <taxon>Chitinibacteraceae</taxon>
        <taxon>Amantichitinum</taxon>
    </lineage>
</organism>
<proteinExistence type="predicted"/>
<feature type="domain" description="Integrase catalytic" evidence="1">
    <location>
        <begin position="134"/>
        <end position="302"/>
    </location>
</feature>
<evidence type="ECO:0000259" key="1">
    <source>
        <dbReference type="PROSITE" id="PS50994"/>
    </source>
</evidence>
<dbReference type="PATRIC" id="fig|857265.3.peg.3225"/>
<comment type="caution">
    <text evidence="2">The sequence shown here is derived from an EMBL/GenBank/DDBJ whole genome shotgun (WGS) entry which is preliminary data.</text>
</comment>
<protein>
    <submittedName>
        <fullName evidence="2">Integrase core domain protein</fullName>
    </submittedName>
</protein>
<dbReference type="EMBL" id="LAQT01000023">
    <property type="protein sequence ID" value="KPC50972.1"/>
    <property type="molecule type" value="Genomic_DNA"/>
</dbReference>
<dbReference type="InterPro" id="IPR036397">
    <property type="entry name" value="RNaseH_sf"/>
</dbReference>
<dbReference type="GO" id="GO:0003676">
    <property type="term" value="F:nucleic acid binding"/>
    <property type="evidence" value="ECO:0007669"/>
    <property type="project" value="InterPro"/>
</dbReference>
<dbReference type="OrthoDB" id="8612064at2"/>
<sequence>MIWRPVSTMDIRLEFVLLARQPGADRRALCRNFDISPQTGYSWLARYAEAGINGLQDRSRKPLNQPRKSGAMLESQVVGMRRDHPAWGGRKISRVLADQGQPDVAPSTVTRILHRYGLISAEASDAATPFIRFERDVPNALLQVDFKGTIQLAHGQTSPLTMIDDHSRFNLLLEACPDMKTATVQRLMERAFRRYGLPAQINFDNGSPWGSPSAPGQLSTLAIWLILLGIEVTYSRPYHPQTNGKIERFHRTLMAELFNRYRFADAATLQQALDAWREDYNLIRPHEALGLATPVSRYRPSERRFPDRIDPPQYAPDDVVLKVGWGGMIRFKGRDWKLSAALINHYVGLRPRIGADEVYDVFFAHYHCLTIELLAQ</sequence>
<dbReference type="InterPro" id="IPR001584">
    <property type="entry name" value="Integrase_cat-core"/>
</dbReference>
<dbReference type="SUPFAM" id="SSF53098">
    <property type="entry name" value="Ribonuclease H-like"/>
    <property type="match status" value="1"/>
</dbReference>
<dbReference type="Proteomes" id="UP000037939">
    <property type="component" value="Unassembled WGS sequence"/>
</dbReference>
<dbReference type="Pfam" id="PF13565">
    <property type="entry name" value="HTH_32"/>
    <property type="match status" value="1"/>
</dbReference>
<dbReference type="Pfam" id="PF13683">
    <property type="entry name" value="rve_3"/>
    <property type="match status" value="1"/>
</dbReference>
<dbReference type="Gene3D" id="3.30.420.10">
    <property type="entry name" value="Ribonuclease H-like superfamily/Ribonuclease H"/>
    <property type="match status" value="1"/>
</dbReference>
<dbReference type="NCBIfam" id="NF033577">
    <property type="entry name" value="transpos_IS481"/>
    <property type="match status" value="1"/>
</dbReference>
<name>A0A0N0GMH1_9NEIS</name>
<accession>A0A0N0GMH1</accession>
<dbReference type="InterPro" id="IPR047656">
    <property type="entry name" value="IS481-like_transpos"/>
</dbReference>
<dbReference type="STRING" id="857265.WG78_15735"/>
<dbReference type="AlphaFoldDB" id="A0A0N0GMH1"/>
<dbReference type="InterPro" id="IPR012337">
    <property type="entry name" value="RNaseH-like_sf"/>
</dbReference>
<dbReference type="InterPro" id="IPR009057">
    <property type="entry name" value="Homeodomain-like_sf"/>
</dbReference>
<evidence type="ECO:0000313" key="3">
    <source>
        <dbReference type="Proteomes" id="UP000037939"/>
    </source>
</evidence>
<dbReference type="GO" id="GO:0015074">
    <property type="term" value="P:DNA integration"/>
    <property type="evidence" value="ECO:0007669"/>
    <property type="project" value="InterPro"/>
</dbReference>
<gene>
    <name evidence="2" type="ORF">WG78_15735</name>
</gene>
<dbReference type="PROSITE" id="PS50994">
    <property type="entry name" value="INTEGRASE"/>
    <property type="match status" value="1"/>
</dbReference>
<dbReference type="PANTHER" id="PTHR35004:SF6">
    <property type="entry name" value="TRANSPOSASE"/>
    <property type="match status" value="1"/>
</dbReference>
<evidence type="ECO:0000313" key="2">
    <source>
        <dbReference type="EMBL" id="KPC50972.1"/>
    </source>
</evidence>
<dbReference type="RefSeq" id="WP_053938768.1">
    <property type="nucleotide sequence ID" value="NZ_LAQT01000023.1"/>
</dbReference>
<keyword evidence="3" id="KW-1185">Reference proteome</keyword>
<dbReference type="SUPFAM" id="SSF46689">
    <property type="entry name" value="Homeodomain-like"/>
    <property type="match status" value="1"/>
</dbReference>